<evidence type="ECO:0000256" key="10">
    <source>
        <dbReference type="ARBA" id="ARBA00022777"/>
    </source>
</evidence>
<feature type="binding site" evidence="14">
    <location>
        <position position="117"/>
    </location>
    <ligand>
        <name>(2R)-3-phosphoglycerate</name>
        <dbReference type="ChEBI" id="CHEBI:58272"/>
    </ligand>
</feature>
<reference evidence="17 18" key="1">
    <citation type="submission" date="2019-03" db="EMBL/GenBank/DDBJ databases">
        <authorList>
            <person name="Nijsse B."/>
        </authorList>
    </citation>
    <scope>NUCLEOTIDE SEQUENCE [LARGE SCALE GENOMIC DNA]</scope>
    <source>
        <strain evidence="17">Desulfoluna butyratoxydans MSL71</strain>
    </source>
</reference>
<dbReference type="GO" id="GO:0004618">
    <property type="term" value="F:phosphoglycerate kinase activity"/>
    <property type="evidence" value="ECO:0007669"/>
    <property type="project" value="UniProtKB-UniRule"/>
</dbReference>
<keyword evidence="10 13" id="KW-0418">Kinase</keyword>
<dbReference type="UniPathway" id="UPA00109">
    <property type="reaction ID" value="UER00185"/>
</dbReference>
<dbReference type="InterPro" id="IPR015824">
    <property type="entry name" value="Phosphoglycerate_kinase_N"/>
</dbReference>
<sequence length="392" mass="41370">MKTIKELDITGKRVFIRVDFNVPMDAGLNITDDIRVRTSLPTITYALEQGAKVILASHLGRPKGKRVPEMSLAPVAKHLSGLLGREVTMAPDCVGDEVESMVASMKGGEVLLLENLRYYDEEQANDAAFAAKLARLCDVYINNGFSVSHRVHASVAAITEQVAEKAAGLLLEKEIDFYNKAMGAPVRPLVAIIGGAKISSKLGALTNMLNVVDKVIVGGAMANTFLKAQGLSVGNSLVEDEMLENARAVITTCREKGIPLYLPEDGLVAKEFSAEADFEAVPVDSIPDGTMMLDIGPETVKTYAQVVAQAKTIVWNGPMGAFEMAPFSKGTLGLVAAVADADALTVVGGGDTDVALHMAGAVDKVSYVSTGGGAFLTLMEGKPLPGVTYLEG</sequence>
<keyword evidence="18" id="KW-1185">Reference proteome</keyword>
<dbReference type="InterPro" id="IPR001576">
    <property type="entry name" value="Phosphoglycerate_kinase"/>
</dbReference>
<feature type="binding site" evidence="13 14">
    <location>
        <begin position="58"/>
        <end position="61"/>
    </location>
    <ligand>
        <name>substrate</name>
    </ligand>
</feature>
<comment type="similarity">
    <text evidence="3 13 16">Belongs to the phosphoglycerate kinase family.</text>
</comment>
<dbReference type="PANTHER" id="PTHR11406:SF23">
    <property type="entry name" value="PHOSPHOGLYCERATE KINASE 1, CHLOROPLASTIC-RELATED"/>
    <property type="match status" value="1"/>
</dbReference>
<feature type="binding site" evidence="14">
    <location>
        <position position="35"/>
    </location>
    <ligand>
        <name>(2R)-3-phosphoglycerate</name>
        <dbReference type="ChEBI" id="CHEBI:58272"/>
    </ligand>
</feature>
<keyword evidence="7 13" id="KW-0963">Cytoplasm</keyword>
<evidence type="ECO:0000256" key="9">
    <source>
        <dbReference type="ARBA" id="ARBA00022741"/>
    </source>
</evidence>
<dbReference type="GO" id="GO:0005524">
    <property type="term" value="F:ATP binding"/>
    <property type="evidence" value="ECO:0007669"/>
    <property type="project" value="UniProtKB-KW"/>
</dbReference>
<evidence type="ECO:0000313" key="17">
    <source>
        <dbReference type="EMBL" id="VFQ44747.1"/>
    </source>
</evidence>
<dbReference type="Pfam" id="PF00162">
    <property type="entry name" value="PGK"/>
    <property type="match status" value="1"/>
</dbReference>
<dbReference type="EMBL" id="CAADHO010000003">
    <property type="protein sequence ID" value="VFQ44747.1"/>
    <property type="molecule type" value="Genomic_DNA"/>
</dbReference>
<evidence type="ECO:0000256" key="5">
    <source>
        <dbReference type="ARBA" id="ARBA00013061"/>
    </source>
</evidence>
<keyword evidence="9 13" id="KW-0547">Nucleotide-binding</keyword>
<dbReference type="Gene3D" id="3.40.50.1260">
    <property type="entry name" value="Phosphoglycerate kinase, N-terminal domain"/>
    <property type="match status" value="2"/>
</dbReference>
<comment type="caution">
    <text evidence="13">Lacks conserved residue(s) required for the propagation of feature annotation.</text>
</comment>
<evidence type="ECO:0000256" key="14">
    <source>
        <dbReference type="PIRSR" id="PIRSR000724-1"/>
    </source>
</evidence>
<keyword evidence="8 13" id="KW-0808">Transferase</keyword>
<evidence type="ECO:0000256" key="2">
    <source>
        <dbReference type="ARBA" id="ARBA00004838"/>
    </source>
</evidence>
<feature type="binding site" evidence="13 14">
    <location>
        <begin position="19"/>
        <end position="21"/>
    </location>
    <ligand>
        <name>substrate</name>
    </ligand>
</feature>
<evidence type="ECO:0000256" key="11">
    <source>
        <dbReference type="ARBA" id="ARBA00022840"/>
    </source>
</evidence>
<comment type="subcellular location">
    <subcellularLocation>
        <location evidence="13">Cytoplasm</location>
    </subcellularLocation>
</comment>
<evidence type="ECO:0000256" key="4">
    <source>
        <dbReference type="ARBA" id="ARBA00011245"/>
    </source>
</evidence>
<evidence type="ECO:0000256" key="13">
    <source>
        <dbReference type="HAMAP-Rule" id="MF_00145"/>
    </source>
</evidence>
<feature type="binding site" evidence="13 15">
    <location>
        <begin position="349"/>
        <end position="352"/>
    </location>
    <ligand>
        <name>ATP</name>
        <dbReference type="ChEBI" id="CHEBI:30616"/>
    </ligand>
</feature>
<dbReference type="FunFam" id="3.40.50.1260:FF:000006">
    <property type="entry name" value="Phosphoglycerate kinase"/>
    <property type="match status" value="1"/>
</dbReference>
<dbReference type="PIRSF" id="PIRSF000724">
    <property type="entry name" value="Pgk"/>
    <property type="match status" value="1"/>
</dbReference>
<feature type="binding site" evidence="14">
    <location>
        <position position="150"/>
    </location>
    <ligand>
        <name>(2R)-3-phosphoglycerate</name>
        <dbReference type="ChEBI" id="CHEBI:58272"/>
    </ligand>
</feature>
<dbReference type="GO" id="GO:0005829">
    <property type="term" value="C:cytosol"/>
    <property type="evidence" value="ECO:0007669"/>
    <property type="project" value="TreeGrafter"/>
</dbReference>
<evidence type="ECO:0000256" key="3">
    <source>
        <dbReference type="ARBA" id="ARBA00008982"/>
    </source>
</evidence>
<dbReference type="PRINTS" id="PR00477">
    <property type="entry name" value="PHGLYCKINASE"/>
</dbReference>
<evidence type="ECO:0000256" key="16">
    <source>
        <dbReference type="RuleBase" id="RU000532"/>
    </source>
</evidence>
<dbReference type="GO" id="GO:0043531">
    <property type="term" value="F:ADP binding"/>
    <property type="evidence" value="ECO:0007669"/>
    <property type="project" value="TreeGrafter"/>
</dbReference>
<keyword evidence="12 13" id="KW-0324">Glycolysis</keyword>
<dbReference type="RefSeq" id="WP_180140547.1">
    <property type="nucleotide sequence ID" value="NZ_CAADHO010000003.1"/>
</dbReference>
<dbReference type="GO" id="GO:0006096">
    <property type="term" value="P:glycolytic process"/>
    <property type="evidence" value="ECO:0007669"/>
    <property type="project" value="UniProtKB-UniRule"/>
</dbReference>
<dbReference type="Proteomes" id="UP000507962">
    <property type="component" value="Unassembled WGS sequence"/>
</dbReference>
<name>A0A4U8YMJ8_9BACT</name>
<dbReference type="HAMAP" id="MF_00145">
    <property type="entry name" value="Phosphoglyc_kinase"/>
    <property type="match status" value="1"/>
</dbReference>
<evidence type="ECO:0000256" key="6">
    <source>
        <dbReference type="ARBA" id="ARBA00016471"/>
    </source>
</evidence>
<dbReference type="PROSITE" id="PS00111">
    <property type="entry name" value="PGLYCERATE_KINASE"/>
    <property type="match status" value="1"/>
</dbReference>
<accession>A0A4U8YMJ8</accession>
<dbReference type="FunFam" id="3.40.50.1260:FF:000031">
    <property type="entry name" value="Phosphoglycerate kinase 1"/>
    <property type="match status" value="1"/>
</dbReference>
<feature type="binding site" evidence="13 15">
    <location>
        <position position="323"/>
    </location>
    <ligand>
        <name>ATP</name>
        <dbReference type="ChEBI" id="CHEBI:30616"/>
    </ligand>
</feature>
<dbReference type="InterPro" id="IPR015911">
    <property type="entry name" value="Phosphoglycerate_kinase_CS"/>
</dbReference>
<evidence type="ECO:0000256" key="1">
    <source>
        <dbReference type="ARBA" id="ARBA00000642"/>
    </source>
</evidence>
<feature type="binding site" evidence="13">
    <location>
        <position position="150"/>
    </location>
    <ligand>
        <name>substrate</name>
    </ligand>
</feature>
<evidence type="ECO:0000256" key="7">
    <source>
        <dbReference type="ARBA" id="ARBA00022490"/>
    </source>
</evidence>
<keyword evidence="11 13" id="KW-0067">ATP-binding</keyword>
<dbReference type="PANTHER" id="PTHR11406">
    <property type="entry name" value="PHOSPHOGLYCERATE KINASE"/>
    <property type="match status" value="1"/>
</dbReference>
<feature type="binding site" evidence="13">
    <location>
        <position position="117"/>
    </location>
    <ligand>
        <name>substrate</name>
    </ligand>
</feature>
<dbReference type="AlphaFoldDB" id="A0A4U8YMJ8"/>
<comment type="catalytic activity">
    <reaction evidence="1 13 16">
        <text>(2R)-3-phosphoglycerate + ATP = (2R)-3-phospho-glyceroyl phosphate + ADP</text>
        <dbReference type="Rhea" id="RHEA:14801"/>
        <dbReference type="ChEBI" id="CHEBI:30616"/>
        <dbReference type="ChEBI" id="CHEBI:57604"/>
        <dbReference type="ChEBI" id="CHEBI:58272"/>
        <dbReference type="ChEBI" id="CHEBI:456216"/>
        <dbReference type="EC" id="2.7.2.3"/>
    </reaction>
</comment>
<evidence type="ECO:0000313" key="18">
    <source>
        <dbReference type="Proteomes" id="UP000507962"/>
    </source>
</evidence>
<gene>
    <name evidence="13" type="primary">pgk</name>
    <name evidence="17" type="ORF">MSL71_24030</name>
</gene>
<proteinExistence type="inferred from homology"/>
<comment type="subunit">
    <text evidence="4 13">Monomer.</text>
</comment>
<evidence type="ECO:0000256" key="12">
    <source>
        <dbReference type="ARBA" id="ARBA00023152"/>
    </source>
</evidence>
<feature type="binding site" evidence="13">
    <location>
        <position position="35"/>
    </location>
    <ligand>
        <name>substrate</name>
    </ligand>
</feature>
<dbReference type="EC" id="2.7.2.3" evidence="5 13"/>
<protein>
    <recommendedName>
        <fullName evidence="6 13">Phosphoglycerate kinase</fullName>
        <ecNumber evidence="5 13">2.7.2.3</ecNumber>
    </recommendedName>
</protein>
<organism evidence="17 18">
    <name type="scientific">Desulfoluna butyratoxydans</name>
    <dbReference type="NCBI Taxonomy" id="231438"/>
    <lineage>
        <taxon>Bacteria</taxon>
        <taxon>Pseudomonadati</taxon>
        <taxon>Thermodesulfobacteriota</taxon>
        <taxon>Desulfobacteria</taxon>
        <taxon>Desulfobacterales</taxon>
        <taxon>Desulfolunaceae</taxon>
        <taxon>Desulfoluna</taxon>
    </lineage>
</organism>
<dbReference type="GO" id="GO:0006094">
    <property type="term" value="P:gluconeogenesis"/>
    <property type="evidence" value="ECO:0007669"/>
    <property type="project" value="TreeGrafter"/>
</dbReference>
<feature type="binding site" evidence="13 15">
    <location>
        <position position="201"/>
    </location>
    <ligand>
        <name>ATP</name>
        <dbReference type="ChEBI" id="CHEBI:30616"/>
    </ligand>
</feature>
<evidence type="ECO:0000256" key="8">
    <source>
        <dbReference type="ARBA" id="ARBA00022679"/>
    </source>
</evidence>
<dbReference type="InterPro" id="IPR036043">
    <property type="entry name" value="Phosphoglycerate_kinase_sf"/>
</dbReference>
<dbReference type="SUPFAM" id="SSF53748">
    <property type="entry name" value="Phosphoglycerate kinase"/>
    <property type="match status" value="1"/>
</dbReference>
<comment type="pathway">
    <text evidence="2 13">Carbohydrate degradation; glycolysis; pyruvate from D-glyceraldehyde 3-phosphate: step 2/5.</text>
</comment>
<evidence type="ECO:0000256" key="15">
    <source>
        <dbReference type="PIRSR" id="PIRSR000724-2"/>
    </source>
</evidence>